<evidence type="ECO:0000259" key="10">
    <source>
        <dbReference type="PROSITE" id="PS51898"/>
    </source>
</evidence>
<dbReference type="PROSITE" id="PS51900">
    <property type="entry name" value="CB"/>
    <property type="match status" value="1"/>
</dbReference>
<dbReference type="InterPro" id="IPR013762">
    <property type="entry name" value="Integrase-like_cat_sf"/>
</dbReference>
<evidence type="ECO:0000256" key="7">
    <source>
        <dbReference type="ARBA" id="ARBA00023172"/>
    </source>
</evidence>
<dbReference type="Pfam" id="PF00589">
    <property type="entry name" value="Phage_integrase"/>
    <property type="match status" value="1"/>
</dbReference>
<keyword evidence="7" id="KW-0233">DNA recombination</keyword>
<dbReference type="InterPro" id="IPR010998">
    <property type="entry name" value="Integrase_recombinase_N"/>
</dbReference>
<keyword evidence="3" id="KW-0132">Cell division</keyword>
<accession>A0A1I5BPD8</accession>
<dbReference type="InterPro" id="IPR011010">
    <property type="entry name" value="DNA_brk_join_enz"/>
</dbReference>
<evidence type="ECO:0000256" key="3">
    <source>
        <dbReference type="ARBA" id="ARBA00022618"/>
    </source>
</evidence>
<gene>
    <name evidence="12" type="ORF">SAMN05421741_11079</name>
</gene>
<dbReference type="GO" id="GO:0003677">
    <property type="term" value="F:DNA binding"/>
    <property type="evidence" value="ECO:0007669"/>
    <property type="project" value="UniProtKB-UniRule"/>
</dbReference>
<feature type="domain" description="Tyr recombinase" evidence="10">
    <location>
        <begin position="111"/>
        <end position="293"/>
    </location>
</feature>
<keyword evidence="4" id="KW-0159">Chromosome partition</keyword>
<evidence type="ECO:0000313" key="13">
    <source>
        <dbReference type="Proteomes" id="UP000199036"/>
    </source>
</evidence>
<dbReference type="SUPFAM" id="SSF56349">
    <property type="entry name" value="DNA breaking-rejoining enzymes"/>
    <property type="match status" value="1"/>
</dbReference>
<proteinExistence type="predicted"/>
<dbReference type="GO" id="GO:0006310">
    <property type="term" value="P:DNA recombination"/>
    <property type="evidence" value="ECO:0007669"/>
    <property type="project" value="UniProtKB-KW"/>
</dbReference>
<sequence>MVSDFFMEKFIKPYYDYLLKEKHFSLHTVNAYVNDVEAFLNFTAKDVSAVNEIVYQHIRNWIVSLSSQKMSNNSINRKIASLKSYFKFLYITKTINSYPLQAHKALRIKKVLQVPFSEDEMKKIERIDFDDDYFGLQNYVIIVLFYTLGVRKSELINLQLHDIDLNKREIKVLGKRSKERIVPILPSVADILTEFIEKRKQQFGSGYSKNIFLLKNTQNLNQTFVYRLINNYFRGVTSKGKKSPHVLRHTFATHMLNAGANLNTVKELLGHSSLSSTQIYTHTSLAELKKMYSKTHPRFNAEEEDLL</sequence>
<dbReference type="Gene3D" id="1.10.150.130">
    <property type="match status" value="1"/>
</dbReference>
<keyword evidence="2" id="KW-0963">Cytoplasm</keyword>
<dbReference type="InterPro" id="IPR044068">
    <property type="entry name" value="CB"/>
</dbReference>
<dbReference type="AlphaFoldDB" id="A0A1I5BPD8"/>
<keyword evidence="5" id="KW-0229">DNA integration</keyword>
<protein>
    <submittedName>
        <fullName evidence="12">Integrase/recombinase XerC</fullName>
    </submittedName>
</protein>
<reference evidence="13" key="1">
    <citation type="submission" date="2016-10" db="EMBL/GenBank/DDBJ databases">
        <authorList>
            <person name="Varghese N."/>
            <person name="Submissions S."/>
        </authorList>
    </citation>
    <scope>NUCLEOTIDE SEQUENCE [LARGE SCALE GENOMIC DNA]</scope>
    <source>
        <strain evidence="13">DS-12</strain>
    </source>
</reference>
<evidence type="ECO:0000256" key="5">
    <source>
        <dbReference type="ARBA" id="ARBA00022908"/>
    </source>
</evidence>
<dbReference type="GO" id="GO:0015074">
    <property type="term" value="P:DNA integration"/>
    <property type="evidence" value="ECO:0007669"/>
    <property type="project" value="UniProtKB-KW"/>
</dbReference>
<evidence type="ECO:0000313" key="12">
    <source>
        <dbReference type="EMBL" id="SFN76588.1"/>
    </source>
</evidence>
<keyword evidence="13" id="KW-1185">Reference proteome</keyword>
<evidence type="ECO:0000256" key="6">
    <source>
        <dbReference type="ARBA" id="ARBA00023125"/>
    </source>
</evidence>
<dbReference type="InterPro" id="IPR002104">
    <property type="entry name" value="Integrase_catalytic"/>
</dbReference>
<evidence type="ECO:0000256" key="4">
    <source>
        <dbReference type="ARBA" id="ARBA00022829"/>
    </source>
</evidence>
<dbReference type="GO" id="GO:0007059">
    <property type="term" value="P:chromosome segregation"/>
    <property type="evidence" value="ECO:0007669"/>
    <property type="project" value="UniProtKB-KW"/>
</dbReference>
<dbReference type="GO" id="GO:0005737">
    <property type="term" value="C:cytoplasm"/>
    <property type="evidence" value="ECO:0007669"/>
    <property type="project" value="UniProtKB-SubCell"/>
</dbReference>
<dbReference type="Proteomes" id="UP000199036">
    <property type="component" value="Unassembled WGS sequence"/>
</dbReference>
<evidence type="ECO:0000256" key="8">
    <source>
        <dbReference type="ARBA" id="ARBA00023306"/>
    </source>
</evidence>
<dbReference type="Gene3D" id="1.10.443.10">
    <property type="entry name" value="Intergrase catalytic core"/>
    <property type="match status" value="1"/>
</dbReference>
<dbReference type="PANTHER" id="PTHR30349:SF77">
    <property type="entry name" value="TYROSINE RECOMBINASE XERC"/>
    <property type="match status" value="1"/>
</dbReference>
<evidence type="ECO:0000256" key="2">
    <source>
        <dbReference type="ARBA" id="ARBA00022490"/>
    </source>
</evidence>
<keyword evidence="6 9" id="KW-0238">DNA-binding</keyword>
<comment type="subcellular location">
    <subcellularLocation>
        <location evidence="1">Cytoplasm</location>
    </subcellularLocation>
</comment>
<dbReference type="PROSITE" id="PS51898">
    <property type="entry name" value="TYR_RECOMBINASE"/>
    <property type="match status" value="1"/>
</dbReference>
<name>A0A1I5BPD8_9FLAO</name>
<evidence type="ECO:0000256" key="9">
    <source>
        <dbReference type="PROSITE-ProRule" id="PRU01248"/>
    </source>
</evidence>
<evidence type="ECO:0000256" key="1">
    <source>
        <dbReference type="ARBA" id="ARBA00004496"/>
    </source>
</evidence>
<dbReference type="Pfam" id="PF02899">
    <property type="entry name" value="Phage_int_SAM_1"/>
    <property type="match status" value="1"/>
</dbReference>
<dbReference type="InterPro" id="IPR004107">
    <property type="entry name" value="Integrase_SAM-like_N"/>
</dbReference>
<dbReference type="STRING" id="913024.SAMN05421741_11079"/>
<dbReference type="EMBL" id="FOVI01000010">
    <property type="protein sequence ID" value="SFN76588.1"/>
    <property type="molecule type" value="Genomic_DNA"/>
</dbReference>
<organism evidence="12 13">
    <name type="scientific">Paenimyroides ummariense</name>
    <dbReference type="NCBI Taxonomy" id="913024"/>
    <lineage>
        <taxon>Bacteria</taxon>
        <taxon>Pseudomonadati</taxon>
        <taxon>Bacteroidota</taxon>
        <taxon>Flavobacteriia</taxon>
        <taxon>Flavobacteriales</taxon>
        <taxon>Flavobacteriaceae</taxon>
        <taxon>Paenimyroides</taxon>
    </lineage>
</organism>
<feature type="domain" description="Core-binding (CB)" evidence="11">
    <location>
        <begin position="5"/>
        <end position="90"/>
    </location>
</feature>
<dbReference type="InterPro" id="IPR050090">
    <property type="entry name" value="Tyrosine_recombinase_XerCD"/>
</dbReference>
<keyword evidence="8" id="KW-0131">Cell cycle</keyword>
<dbReference type="PANTHER" id="PTHR30349">
    <property type="entry name" value="PHAGE INTEGRASE-RELATED"/>
    <property type="match status" value="1"/>
</dbReference>
<dbReference type="GO" id="GO:0051301">
    <property type="term" value="P:cell division"/>
    <property type="evidence" value="ECO:0007669"/>
    <property type="project" value="UniProtKB-KW"/>
</dbReference>
<evidence type="ECO:0000259" key="11">
    <source>
        <dbReference type="PROSITE" id="PS51900"/>
    </source>
</evidence>